<dbReference type="AlphaFoldDB" id="A0A6G8RUM4"/>
<reference evidence="2 3" key="1">
    <citation type="submission" date="2020-03" db="EMBL/GenBank/DDBJ databases">
        <authorList>
            <person name="Zhu W."/>
        </authorList>
    </citation>
    <scope>NUCLEOTIDE SEQUENCE [LARGE SCALE GENOMIC DNA]</scope>
    <source>
        <strain evidence="2 3">323-1</strain>
    </source>
</reference>
<feature type="transmembrane region" description="Helical" evidence="1">
    <location>
        <begin position="63"/>
        <end position="88"/>
    </location>
</feature>
<gene>
    <name evidence="2" type="ORF">G8E00_05305</name>
</gene>
<proteinExistence type="predicted"/>
<accession>A0A6G8RUM4</accession>
<keyword evidence="1" id="KW-0472">Membrane</keyword>
<dbReference type="EMBL" id="CP049801">
    <property type="protein sequence ID" value="QIO05413.1"/>
    <property type="molecule type" value="Genomic_DNA"/>
</dbReference>
<name>A0A6G8RUM4_9GAMM</name>
<dbReference type="RefSeq" id="WP_166222471.1">
    <property type="nucleotide sequence ID" value="NZ_CP049801.1"/>
</dbReference>
<keyword evidence="1" id="KW-0812">Transmembrane</keyword>
<protein>
    <submittedName>
        <fullName evidence="2">Uncharacterized protein</fullName>
    </submittedName>
</protein>
<evidence type="ECO:0000313" key="3">
    <source>
        <dbReference type="Proteomes" id="UP000502297"/>
    </source>
</evidence>
<organism evidence="2 3">
    <name type="scientific">Acinetobacter shaoyimingii</name>
    <dbReference type="NCBI Taxonomy" id="2715164"/>
    <lineage>
        <taxon>Bacteria</taxon>
        <taxon>Pseudomonadati</taxon>
        <taxon>Pseudomonadota</taxon>
        <taxon>Gammaproteobacteria</taxon>
        <taxon>Moraxellales</taxon>
        <taxon>Moraxellaceae</taxon>
        <taxon>Acinetobacter</taxon>
    </lineage>
</organism>
<feature type="transmembrane region" description="Helical" evidence="1">
    <location>
        <begin position="30"/>
        <end position="51"/>
    </location>
</feature>
<keyword evidence="1" id="KW-1133">Transmembrane helix</keyword>
<evidence type="ECO:0000313" key="2">
    <source>
        <dbReference type="EMBL" id="QIO05413.1"/>
    </source>
</evidence>
<sequence>MIRKLYLMGFLLFSTQMTFARKGDFSPQDLFFLPLMLIGVFVLFKFSAVIEKYTKDLSILLKIIIKGVCFLLFIGIIILVIIGMGLIFEYIPEKWSMLF</sequence>
<dbReference type="KEGG" id="asha:G8E00_05305"/>
<evidence type="ECO:0000256" key="1">
    <source>
        <dbReference type="SAM" id="Phobius"/>
    </source>
</evidence>
<keyword evidence="3" id="KW-1185">Reference proteome</keyword>
<dbReference type="Proteomes" id="UP000502297">
    <property type="component" value="Chromosome"/>
</dbReference>